<evidence type="ECO:0000313" key="10">
    <source>
        <dbReference type="Proteomes" id="UP000288216"/>
    </source>
</evidence>
<dbReference type="GO" id="GO:0001761">
    <property type="term" value="F:beta-alanine transmembrane transporter activity"/>
    <property type="evidence" value="ECO:0007669"/>
    <property type="project" value="TreeGrafter"/>
</dbReference>
<dbReference type="PANTHER" id="PTHR11616">
    <property type="entry name" value="SODIUM/CHLORIDE DEPENDENT TRANSPORTER"/>
    <property type="match status" value="1"/>
</dbReference>
<name>A0A401NQ42_SCYTO</name>
<protein>
    <recommendedName>
        <fullName evidence="7">Transporter</fullName>
    </recommendedName>
</protein>
<evidence type="ECO:0000256" key="4">
    <source>
        <dbReference type="ARBA" id="ARBA00022989"/>
    </source>
</evidence>
<dbReference type="STRING" id="75743.A0A401NQ42"/>
<evidence type="ECO:0000256" key="2">
    <source>
        <dbReference type="ARBA" id="ARBA00022448"/>
    </source>
</evidence>
<dbReference type="Proteomes" id="UP000288216">
    <property type="component" value="Unassembled WGS sequence"/>
</dbReference>
<dbReference type="OrthoDB" id="6581954at2759"/>
<feature type="transmembrane region" description="Helical" evidence="8">
    <location>
        <begin position="62"/>
        <end position="80"/>
    </location>
</feature>
<dbReference type="PROSITE" id="PS00610">
    <property type="entry name" value="NA_NEUROTRAN_SYMP_1"/>
    <property type="match status" value="1"/>
</dbReference>
<dbReference type="GO" id="GO:1901235">
    <property type="term" value="F:(R)-carnitine transmembrane transporter activity"/>
    <property type="evidence" value="ECO:0007669"/>
    <property type="project" value="TreeGrafter"/>
</dbReference>
<dbReference type="SUPFAM" id="SSF161070">
    <property type="entry name" value="SNF-like"/>
    <property type="match status" value="1"/>
</dbReference>
<dbReference type="GO" id="GO:0046872">
    <property type="term" value="F:metal ion binding"/>
    <property type="evidence" value="ECO:0007669"/>
    <property type="project" value="UniProtKB-KW"/>
</dbReference>
<keyword evidence="2 7" id="KW-0813">Transport</keyword>
<comment type="subcellular location">
    <subcellularLocation>
        <location evidence="1">Membrane</location>
        <topology evidence="1">Multi-pass membrane protein</topology>
    </subcellularLocation>
</comment>
<dbReference type="GO" id="GO:0015657">
    <property type="term" value="F:branched-chain amino acid:sodium symporter activity"/>
    <property type="evidence" value="ECO:0007669"/>
    <property type="project" value="TreeGrafter"/>
</dbReference>
<evidence type="ECO:0000256" key="6">
    <source>
        <dbReference type="PIRSR" id="PIRSR600175-1"/>
    </source>
</evidence>
<dbReference type="PROSITE" id="PS50267">
    <property type="entry name" value="NA_NEUROTRAN_SYMP_3"/>
    <property type="match status" value="1"/>
</dbReference>
<dbReference type="GO" id="GO:0089718">
    <property type="term" value="P:amino acid import across plasma membrane"/>
    <property type="evidence" value="ECO:0007669"/>
    <property type="project" value="TreeGrafter"/>
</dbReference>
<feature type="non-terminal residue" evidence="9">
    <location>
        <position position="98"/>
    </location>
</feature>
<dbReference type="AlphaFoldDB" id="A0A401NQ42"/>
<keyword evidence="6" id="KW-0479">Metal-binding</keyword>
<dbReference type="GO" id="GO:0015374">
    <property type="term" value="F:neutral, basic amino acid:sodium:chloride symporter activity"/>
    <property type="evidence" value="ECO:0007669"/>
    <property type="project" value="TreeGrafter"/>
</dbReference>
<keyword evidence="7" id="KW-0769">Symport</keyword>
<feature type="binding site" evidence="6">
    <location>
        <position position="46"/>
    </location>
    <ligand>
        <name>Na(+)</name>
        <dbReference type="ChEBI" id="CHEBI:29101"/>
        <label>1</label>
    </ligand>
</feature>
<evidence type="ECO:0000256" key="1">
    <source>
        <dbReference type="ARBA" id="ARBA00004141"/>
    </source>
</evidence>
<dbReference type="Pfam" id="PF00209">
    <property type="entry name" value="SNF"/>
    <property type="match status" value="1"/>
</dbReference>
<accession>A0A401NQ42</accession>
<dbReference type="GO" id="GO:0022858">
    <property type="term" value="F:alanine transmembrane transporter activity"/>
    <property type="evidence" value="ECO:0007669"/>
    <property type="project" value="TreeGrafter"/>
</dbReference>
<feature type="binding site" evidence="6">
    <location>
        <position position="41"/>
    </location>
    <ligand>
        <name>Na(+)</name>
        <dbReference type="ChEBI" id="CHEBI:29101"/>
        <label>1</label>
    </ligand>
</feature>
<dbReference type="InterPro" id="IPR037272">
    <property type="entry name" value="SNS_sf"/>
</dbReference>
<dbReference type="PANTHER" id="PTHR11616:SF286">
    <property type="entry name" value="SODIUM- AND CHLORIDE-DEPENDENT NEUTRAL AND BASIC AMINO ACID TRANSPORTER B(0+)"/>
    <property type="match status" value="1"/>
</dbReference>
<proteinExistence type="inferred from homology"/>
<evidence type="ECO:0000256" key="8">
    <source>
        <dbReference type="SAM" id="Phobius"/>
    </source>
</evidence>
<gene>
    <name evidence="9" type="ORF">scyTo_0013144</name>
</gene>
<comment type="caution">
    <text evidence="9">The sequence shown here is derived from an EMBL/GenBank/DDBJ whole genome shotgun (WGS) entry which is preliminary data.</text>
</comment>
<feature type="binding site" evidence="6">
    <location>
        <position position="42"/>
    </location>
    <ligand>
        <name>Na(+)</name>
        <dbReference type="ChEBI" id="CHEBI:29101"/>
        <label>1</label>
    </ligand>
</feature>
<keyword evidence="5 8" id="KW-0472">Membrane</keyword>
<dbReference type="OMA" id="DWVENDE"/>
<keyword evidence="6" id="KW-0915">Sodium</keyword>
<dbReference type="InterPro" id="IPR000175">
    <property type="entry name" value="Na/ntran_symport"/>
</dbReference>
<feature type="binding site" evidence="6">
    <location>
        <position position="39"/>
    </location>
    <ligand>
        <name>Na(+)</name>
        <dbReference type="ChEBI" id="CHEBI:29101"/>
        <label>1</label>
    </ligand>
</feature>
<dbReference type="EMBL" id="BFAA01006599">
    <property type="protein sequence ID" value="GCB63003.1"/>
    <property type="molecule type" value="Genomic_DNA"/>
</dbReference>
<dbReference type="GO" id="GO:0005886">
    <property type="term" value="C:plasma membrane"/>
    <property type="evidence" value="ECO:0007669"/>
    <property type="project" value="TreeGrafter"/>
</dbReference>
<evidence type="ECO:0000256" key="5">
    <source>
        <dbReference type="ARBA" id="ARBA00023136"/>
    </source>
</evidence>
<evidence type="ECO:0000256" key="7">
    <source>
        <dbReference type="RuleBase" id="RU003732"/>
    </source>
</evidence>
<evidence type="ECO:0000313" key="9">
    <source>
        <dbReference type="EMBL" id="GCB63003.1"/>
    </source>
</evidence>
<evidence type="ECO:0000256" key="3">
    <source>
        <dbReference type="ARBA" id="ARBA00022692"/>
    </source>
</evidence>
<keyword evidence="10" id="KW-1185">Reference proteome</keyword>
<keyword evidence="3 7" id="KW-0812">Transmembrane</keyword>
<dbReference type="PRINTS" id="PR00176">
    <property type="entry name" value="NANEUSMPORT"/>
</dbReference>
<keyword evidence="4 8" id="KW-1133">Transmembrane helix</keyword>
<sequence>MEWKFRRFFRVQAVQDETDDHVERGYWSSKAEYLLSMIGYAVGLGNVWRFPYLAYKNGGGAFLIPYLIMLAFAGMPLFFLECSFGQFASLGSVDVWKA</sequence>
<comment type="similarity">
    <text evidence="7">Belongs to the sodium:neurotransmitter symporter (SNF) (TC 2.A.22) family.</text>
</comment>
<organism evidence="9 10">
    <name type="scientific">Scyliorhinus torazame</name>
    <name type="common">Cloudy catshark</name>
    <name type="synonym">Catulus torazame</name>
    <dbReference type="NCBI Taxonomy" id="75743"/>
    <lineage>
        <taxon>Eukaryota</taxon>
        <taxon>Metazoa</taxon>
        <taxon>Chordata</taxon>
        <taxon>Craniata</taxon>
        <taxon>Vertebrata</taxon>
        <taxon>Chondrichthyes</taxon>
        <taxon>Elasmobranchii</taxon>
        <taxon>Galeomorphii</taxon>
        <taxon>Galeoidea</taxon>
        <taxon>Carcharhiniformes</taxon>
        <taxon>Scyliorhinidae</taxon>
        <taxon>Scyliorhinus</taxon>
    </lineage>
</organism>
<reference evidence="9 10" key="1">
    <citation type="journal article" date="2018" name="Nat. Ecol. Evol.">
        <title>Shark genomes provide insights into elasmobranch evolution and the origin of vertebrates.</title>
        <authorList>
            <person name="Hara Y"/>
            <person name="Yamaguchi K"/>
            <person name="Onimaru K"/>
            <person name="Kadota M"/>
            <person name="Koyanagi M"/>
            <person name="Keeley SD"/>
            <person name="Tatsumi K"/>
            <person name="Tanaka K"/>
            <person name="Motone F"/>
            <person name="Kageyama Y"/>
            <person name="Nozu R"/>
            <person name="Adachi N"/>
            <person name="Nishimura O"/>
            <person name="Nakagawa R"/>
            <person name="Tanegashima C"/>
            <person name="Kiyatake I"/>
            <person name="Matsumoto R"/>
            <person name="Murakumo K"/>
            <person name="Nishida K"/>
            <person name="Terakita A"/>
            <person name="Kuratani S"/>
            <person name="Sato K"/>
            <person name="Hyodo S Kuraku.S."/>
        </authorList>
    </citation>
    <scope>NUCLEOTIDE SEQUENCE [LARGE SCALE GENOMIC DNA]</scope>
</reference>